<dbReference type="Gene3D" id="3.90.1010.10">
    <property type="match status" value="1"/>
</dbReference>
<gene>
    <name evidence="2" type="ORF">L195_g000667</name>
</gene>
<dbReference type="CDD" id="cd06664">
    <property type="entry name" value="IscU_like"/>
    <property type="match status" value="1"/>
</dbReference>
<dbReference type="Proteomes" id="UP000236291">
    <property type="component" value="Unassembled WGS sequence"/>
</dbReference>
<protein>
    <submittedName>
        <fullName evidence="2">Iron-sulfur cluster assembly protein 1-like</fullName>
    </submittedName>
</protein>
<dbReference type="Gene3D" id="1.10.520.10">
    <property type="match status" value="1"/>
</dbReference>
<reference evidence="2 3" key="1">
    <citation type="journal article" date="2014" name="Am. J. Bot.">
        <title>Genome assembly and annotation for red clover (Trifolium pratense; Fabaceae).</title>
        <authorList>
            <person name="Istvanek J."/>
            <person name="Jaros M."/>
            <person name="Krenek A."/>
            <person name="Repkova J."/>
        </authorList>
    </citation>
    <scope>NUCLEOTIDE SEQUENCE [LARGE SCALE GENOMIC DNA]</scope>
    <source>
        <strain evidence="3">cv. Tatra</strain>
        <tissue evidence="2">Young leaves</tissue>
    </source>
</reference>
<dbReference type="EMBL" id="ASHM01000245">
    <property type="protein sequence ID" value="PNY04251.1"/>
    <property type="molecule type" value="Genomic_DNA"/>
</dbReference>
<accession>A0A2K3NMJ1</accession>
<organism evidence="2 3">
    <name type="scientific">Trifolium pratense</name>
    <name type="common">Red clover</name>
    <dbReference type="NCBI Taxonomy" id="57577"/>
    <lineage>
        <taxon>Eukaryota</taxon>
        <taxon>Viridiplantae</taxon>
        <taxon>Streptophyta</taxon>
        <taxon>Embryophyta</taxon>
        <taxon>Tracheophyta</taxon>
        <taxon>Spermatophyta</taxon>
        <taxon>Magnoliopsida</taxon>
        <taxon>eudicotyledons</taxon>
        <taxon>Gunneridae</taxon>
        <taxon>Pentapetalae</taxon>
        <taxon>rosids</taxon>
        <taxon>fabids</taxon>
        <taxon>Fabales</taxon>
        <taxon>Fabaceae</taxon>
        <taxon>Papilionoideae</taxon>
        <taxon>50 kb inversion clade</taxon>
        <taxon>NPAAA clade</taxon>
        <taxon>Hologalegina</taxon>
        <taxon>IRL clade</taxon>
        <taxon>Trifolieae</taxon>
        <taxon>Trifolium</taxon>
    </lineage>
</organism>
<feature type="domain" description="NIF system FeS cluster assembly NifU N-terminal" evidence="1">
    <location>
        <begin position="31"/>
        <end position="130"/>
    </location>
</feature>
<dbReference type="InterPro" id="IPR002871">
    <property type="entry name" value="NIF_FeS_clus_asmbl_NifU_N"/>
</dbReference>
<evidence type="ECO:0000313" key="3">
    <source>
        <dbReference type="Proteomes" id="UP000236291"/>
    </source>
</evidence>
<dbReference type="GO" id="GO:0051536">
    <property type="term" value="F:iron-sulfur cluster binding"/>
    <property type="evidence" value="ECO:0007669"/>
    <property type="project" value="InterPro"/>
</dbReference>
<dbReference type="Pfam" id="PF01592">
    <property type="entry name" value="NifU_N"/>
    <property type="match status" value="1"/>
</dbReference>
<dbReference type="ExpressionAtlas" id="A0A2K3NMJ1">
    <property type="expression patterns" value="baseline"/>
</dbReference>
<evidence type="ECO:0000313" key="2">
    <source>
        <dbReference type="EMBL" id="PNY04251.1"/>
    </source>
</evidence>
<dbReference type="GO" id="GO:0005506">
    <property type="term" value="F:iron ion binding"/>
    <property type="evidence" value="ECO:0007669"/>
    <property type="project" value="InterPro"/>
</dbReference>
<proteinExistence type="predicted"/>
<comment type="caution">
    <text evidence="2">The sequence shown here is derived from an EMBL/GenBank/DDBJ whole genome shotgun (WGS) entry which is preliminary data.</text>
</comment>
<dbReference type="AlphaFoldDB" id="A0A2K3NMJ1"/>
<dbReference type="STRING" id="57577.A0A2K3NMJ1"/>
<dbReference type="GO" id="GO:0016226">
    <property type="term" value="P:iron-sulfur cluster assembly"/>
    <property type="evidence" value="ECO:0007669"/>
    <property type="project" value="InterPro"/>
</dbReference>
<sequence>MLRIAGCAKKLVGTASFETQVPATRVLSRFYHERVVDHYDNPRNVGSFDKNDPTVGTGLVGAPACGDVMKLQIRVDEKTGKITDARFKTFGCGSAIASSSVATEWVKGKLMEEVVTIKNTPLTRSLVVPNSHLIRDFQPLIHIREHPPPPKPPDRVVILTLSLKFSLLVTSTKHFSMLQTCLQLFDKMPKSHIAVWSVIINRYMDNEQAVEFDLSKELNRMHIFLVDFYSNTCSQLDSISHPVVREVISDHNRVVALLILHLHDYFVEGSATSTPIYHDLNKGTVLVIKVLAAKQLLLLLTSIGPKTFFQIPLAVVNIFKDMFVYMGMYNEDVGKQVSAHFDISRNNSKVYAFGSINNLATVVVAKIEGTTYELVKFDANATNNLVPIEFYYCQFWNLSVDSGSLTSQDFAKRLNTFNLVFAARHKLVLGDSNEGGHPSWI</sequence>
<dbReference type="PANTHER" id="PTHR10093">
    <property type="entry name" value="IRON-SULFUR CLUSTER ASSEMBLY ENZYME NIFU HOMOLOG"/>
    <property type="match status" value="1"/>
</dbReference>
<evidence type="ECO:0000259" key="1">
    <source>
        <dbReference type="Pfam" id="PF01592"/>
    </source>
</evidence>
<reference evidence="2 3" key="2">
    <citation type="journal article" date="2017" name="Front. Plant Sci.">
        <title>Gene Classification and Mining of Molecular Markers Useful in Red Clover (Trifolium pratense) Breeding.</title>
        <authorList>
            <person name="Istvanek J."/>
            <person name="Dluhosova J."/>
            <person name="Dluhos P."/>
            <person name="Patkova L."/>
            <person name="Nedelnik J."/>
            <person name="Repkova J."/>
        </authorList>
    </citation>
    <scope>NUCLEOTIDE SEQUENCE [LARGE SCALE GENOMIC DNA]</scope>
    <source>
        <strain evidence="3">cv. Tatra</strain>
        <tissue evidence="2">Young leaves</tissue>
    </source>
</reference>
<dbReference type="SUPFAM" id="SSF82649">
    <property type="entry name" value="SufE/NifU"/>
    <property type="match status" value="1"/>
</dbReference>
<name>A0A2K3NMJ1_TRIPR</name>